<dbReference type="PRINTS" id="PR00502">
    <property type="entry name" value="NUDIXFAMILY"/>
</dbReference>
<dbReference type="InterPro" id="IPR020476">
    <property type="entry name" value="Nudix_hydrolase"/>
</dbReference>
<comment type="caution">
    <text evidence="6">The sequence shown here is derived from an EMBL/GenBank/DDBJ whole genome shotgun (WGS) entry which is preliminary data.</text>
</comment>
<feature type="domain" description="Nudix hydrolase" evidence="5">
    <location>
        <begin position="11"/>
        <end position="147"/>
    </location>
</feature>
<evidence type="ECO:0000313" key="6">
    <source>
        <dbReference type="EMBL" id="PZQ51003.1"/>
    </source>
</evidence>
<dbReference type="EMBL" id="QFPX01000030">
    <property type="protein sequence ID" value="PZQ51003.1"/>
    <property type="molecule type" value="Genomic_DNA"/>
</dbReference>
<evidence type="ECO:0000256" key="2">
    <source>
        <dbReference type="ARBA" id="ARBA00022801"/>
    </source>
</evidence>
<dbReference type="PROSITE" id="PS00893">
    <property type="entry name" value="NUDIX_BOX"/>
    <property type="match status" value="1"/>
</dbReference>
<protein>
    <submittedName>
        <fullName evidence="6">NUDIX domain-containing protein</fullName>
    </submittedName>
</protein>
<dbReference type="SUPFAM" id="SSF55811">
    <property type="entry name" value="Nudix"/>
    <property type="match status" value="1"/>
</dbReference>
<dbReference type="GO" id="GO:0016787">
    <property type="term" value="F:hydrolase activity"/>
    <property type="evidence" value="ECO:0007669"/>
    <property type="project" value="UniProtKB-KW"/>
</dbReference>
<name>A0A2W5Q8F9_9SPHN</name>
<comment type="similarity">
    <text evidence="4">Belongs to the Nudix hydrolase family.</text>
</comment>
<dbReference type="Gene3D" id="3.90.79.10">
    <property type="entry name" value="Nucleoside Triphosphate Pyrophosphohydrolase"/>
    <property type="match status" value="1"/>
</dbReference>
<proteinExistence type="inferred from homology"/>
<dbReference type="PANTHER" id="PTHR43046:SF12">
    <property type="entry name" value="GDP-MANNOSE MANNOSYL HYDROLASE"/>
    <property type="match status" value="1"/>
</dbReference>
<evidence type="ECO:0000256" key="1">
    <source>
        <dbReference type="ARBA" id="ARBA00001946"/>
    </source>
</evidence>
<accession>A0A2W5Q8F9</accession>
<keyword evidence="3" id="KW-0460">Magnesium</keyword>
<comment type="cofactor">
    <cofactor evidence="1">
        <name>Mg(2+)</name>
        <dbReference type="ChEBI" id="CHEBI:18420"/>
    </cofactor>
</comment>
<dbReference type="PANTHER" id="PTHR43046">
    <property type="entry name" value="GDP-MANNOSE MANNOSYL HYDROLASE"/>
    <property type="match status" value="1"/>
</dbReference>
<dbReference type="CDD" id="cd04685">
    <property type="entry name" value="NUDIX_Hydrolase"/>
    <property type="match status" value="1"/>
</dbReference>
<sequence length="165" mass="18900">MEEVPEITAVIERRAVRAILLTPDREVLLIRIQPPEGAAFWVMPGGGIEPGEDPAAALRRELREELGLTQCEPGPVVWLRHHTFDWDGRRLSQREEYRIVPVKRFDARMLDPNEARFVTELRWWRARDLARAAERLTPLAVADIVQDYLANGPPDPLPPEEVLVD</sequence>
<organism evidence="6 7">
    <name type="scientific">Novosphingobium pentaromativorans</name>
    <dbReference type="NCBI Taxonomy" id="205844"/>
    <lineage>
        <taxon>Bacteria</taxon>
        <taxon>Pseudomonadati</taxon>
        <taxon>Pseudomonadota</taxon>
        <taxon>Alphaproteobacteria</taxon>
        <taxon>Sphingomonadales</taxon>
        <taxon>Sphingomonadaceae</taxon>
        <taxon>Novosphingobium</taxon>
    </lineage>
</organism>
<dbReference type="Proteomes" id="UP000249082">
    <property type="component" value="Unassembled WGS sequence"/>
</dbReference>
<dbReference type="AlphaFoldDB" id="A0A2W5Q8F9"/>
<keyword evidence="2 4" id="KW-0378">Hydrolase</keyword>
<gene>
    <name evidence="6" type="ORF">DI555_21900</name>
</gene>
<dbReference type="Pfam" id="PF00293">
    <property type="entry name" value="NUDIX"/>
    <property type="match status" value="1"/>
</dbReference>
<reference evidence="6 7" key="1">
    <citation type="submission" date="2017-08" db="EMBL/GenBank/DDBJ databases">
        <title>Infants hospitalized years apart are colonized by the same room-sourced microbial strains.</title>
        <authorList>
            <person name="Brooks B."/>
            <person name="Olm M.R."/>
            <person name="Firek B.A."/>
            <person name="Baker R."/>
            <person name="Thomas B.C."/>
            <person name="Morowitz M.J."/>
            <person name="Banfield J.F."/>
        </authorList>
    </citation>
    <scope>NUCLEOTIDE SEQUENCE [LARGE SCALE GENOMIC DNA]</scope>
    <source>
        <strain evidence="6">S2_005_002_R2_33</strain>
    </source>
</reference>
<evidence type="ECO:0000259" key="5">
    <source>
        <dbReference type="PROSITE" id="PS51462"/>
    </source>
</evidence>
<evidence type="ECO:0000313" key="7">
    <source>
        <dbReference type="Proteomes" id="UP000249082"/>
    </source>
</evidence>
<evidence type="ECO:0000256" key="4">
    <source>
        <dbReference type="RuleBase" id="RU003476"/>
    </source>
</evidence>
<dbReference type="InterPro" id="IPR015797">
    <property type="entry name" value="NUDIX_hydrolase-like_dom_sf"/>
</dbReference>
<evidence type="ECO:0000256" key="3">
    <source>
        <dbReference type="ARBA" id="ARBA00022842"/>
    </source>
</evidence>
<dbReference type="InterPro" id="IPR000086">
    <property type="entry name" value="NUDIX_hydrolase_dom"/>
</dbReference>
<dbReference type="InterPro" id="IPR020084">
    <property type="entry name" value="NUDIX_hydrolase_CS"/>
</dbReference>
<dbReference type="PROSITE" id="PS51462">
    <property type="entry name" value="NUDIX"/>
    <property type="match status" value="1"/>
</dbReference>